<keyword evidence="1" id="KW-0812">Transmembrane</keyword>
<dbReference type="STRING" id="1801766.A2997_01355"/>
<protein>
    <submittedName>
        <fullName evidence="2">Uncharacterized protein</fullName>
    </submittedName>
</protein>
<keyword evidence="1" id="KW-0472">Membrane</keyword>
<feature type="transmembrane region" description="Helical" evidence="1">
    <location>
        <begin position="15"/>
        <end position="33"/>
    </location>
</feature>
<evidence type="ECO:0000313" key="3">
    <source>
        <dbReference type="Proteomes" id="UP000179448"/>
    </source>
</evidence>
<gene>
    <name evidence="2" type="ORF">A2997_01355</name>
</gene>
<organism evidence="2 3">
    <name type="scientific">Candidatus Nomurabacteria bacterium RIFCSPLOWO2_01_FULL_36_10b</name>
    <dbReference type="NCBI Taxonomy" id="1801766"/>
    <lineage>
        <taxon>Bacteria</taxon>
        <taxon>Candidatus Nomuraibacteriota</taxon>
    </lineage>
</organism>
<accession>A0A1F6WQV2</accession>
<proteinExistence type="predicted"/>
<sequence>MLEEIKEIFTGRHTVFGLFASVAGGSLMSRVLYDWLDGVLHKSEIFFIGLLLFILGGLFFHTFHQDIIKKK</sequence>
<dbReference type="AlphaFoldDB" id="A0A1F6WQV2"/>
<dbReference type="Proteomes" id="UP000179448">
    <property type="component" value="Unassembled WGS sequence"/>
</dbReference>
<feature type="transmembrane region" description="Helical" evidence="1">
    <location>
        <begin position="45"/>
        <end position="63"/>
    </location>
</feature>
<name>A0A1F6WQV2_9BACT</name>
<dbReference type="EMBL" id="MFUQ01000003">
    <property type="protein sequence ID" value="OGI84125.1"/>
    <property type="molecule type" value="Genomic_DNA"/>
</dbReference>
<keyword evidence="1" id="KW-1133">Transmembrane helix</keyword>
<evidence type="ECO:0000256" key="1">
    <source>
        <dbReference type="SAM" id="Phobius"/>
    </source>
</evidence>
<reference evidence="2 3" key="1">
    <citation type="journal article" date="2016" name="Nat. Commun.">
        <title>Thousands of microbial genomes shed light on interconnected biogeochemical processes in an aquifer system.</title>
        <authorList>
            <person name="Anantharaman K."/>
            <person name="Brown C.T."/>
            <person name="Hug L.A."/>
            <person name="Sharon I."/>
            <person name="Castelle C.J."/>
            <person name="Probst A.J."/>
            <person name="Thomas B.C."/>
            <person name="Singh A."/>
            <person name="Wilkins M.J."/>
            <person name="Karaoz U."/>
            <person name="Brodie E.L."/>
            <person name="Williams K.H."/>
            <person name="Hubbard S.S."/>
            <person name="Banfield J.F."/>
        </authorList>
    </citation>
    <scope>NUCLEOTIDE SEQUENCE [LARGE SCALE GENOMIC DNA]</scope>
</reference>
<comment type="caution">
    <text evidence="2">The sequence shown here is derived from an EMBL/GenBank/DDBJ whole genome shotgun (WGS) entry which is preliminary data.</text>
</comment>
<evidence type="ECO:0000313" key="2">
    <source>
        <dbReference type="EMBL" id="OGI84125.1"/>
    </source>
</evidence>